<comment type="caution">
    <text evidence="1">The sequence shown here is derived from an EMBL/GenBank/DDBJ whole genome shotgun (WGS) entry which is preliminary data.</text>
</comment>
<gene>
    <name evidence="1" type="ORF">NF867_08900</name>
</gene>
<evidence type="ECO:0000313" key="1">
    <source>
        <dbReference type="EMBL" id="MCO4292978.1"/>
    </source>
</evidence>
<sequence length="47" mass="5384">MLNNNGERQLASSTDDYHLFTETLITGYKKNTTIVKLKKLSMNYSNS</sequence>
<dbReference type="Proteomes" id="UP001155182">
    <property type="component" value="Unassembled WGS sequence"/>
</dbReference>
<protein>
    <submittedName>
        <fullName evidence="1">Uncharacterized protein</fullName>
    </submittedName>
</protein>
<reference evidence="1" key="1">
    <citation type="submission" date="2022-06" db="EMBL/GenBank/DDBJ databases">
        <title>Solitalea sp. MAHUQ-68 isolated from rhizospheric soil.</title>
        <authorList>
            <person name="Huq M.A."/>
        </authorList>
    </citation>
    <scope>NUCLEOTIDE SEQUENCE</scope>
    <source>
        <strain evidence="1">MAHUQ-68</strain>
    </source>
</reference>
<evidence type="ECO:0000313" key="2">
    <source>
        <dbReference type="Proteomes" id="UP001155182"/>
    </source>
</evidence>
<proteinExistence type="predicted"/>
<dbReference type="AlphaFoldDB" id="A0A9X2F9M3"/>
<accession>A0A9X2F9M3</accession>
<dbReference type="EMBL" id="JAMWYS010000028">
    <property type="protein sequence ID" value="MCO4292978.1"/>
    <property type="molecule type" value="Genomic_DNA"/>
</dbReference>
<keyword evidence="2" id="KW-1185">Reference proteome</keyword>
<organism evidence="1 2">
    <name type="scientific">Solitalea agri</name>
    <dbReference type="NCBI Taxonomy" id="2953739"/>
    <lineage>
        <taxon>Bacteria</taxon>
        <taxon>Pseudomonadati</taxon>
        <taxon>Bacteroidota</taxon>
        <taxon>Sphingobacteriia</taxon>
        <taxon>Sphingobacteriales</taxon>
        <taxon>Sphingobacteriaceae</taxon>
        <taxon>Solitalea</taxon>
    </lineage>
</organism>
<dbReference type="RefSeq" id="WP_252587469.1">
    <property type="nucleotide sequence ID" value="NZ_JAMWYS010000028.1"/>
</dbReference>
<name>A0A9X2F9M3_9SPHI</name>